<comment type="caution">
    <text evidence="1">The sequence shown here is derived from an EMBL/GenBank/DDBJ whole genome shotgun (WGS) entry which is preliminary data.</text>
</comment>
<name>A0A4C1STX2_EUMVA</name>
<gene>
    <name evidence="1" type="ORF">EVAR_69282_1</name>
</gene>
<proteinExistence type="predicted"/>
<reference evidence="1 2" key="1">
    <citation type="journal article" date="2019" name="Commun. Biol.">
        <title>The bagworm genome reveals a unique fibroin gene that provides high tensile strength.</title>
        <authorList>
            <person name="Kono N."/>
            <person name="Nakamura H."/>
            <person name="Ohtoshi R."/>
            <person name="Tomita M."/>
            <person name="Numata K."/>
            <person name="Arakawa K."/>
        </authorList>
    </citation>
    <scope>NUCLEOTIDE SEQUENCE [LARGE SCALE GENOMIC DNA]</scope>
</reference>
<dbReference type="AlphaFoldDB" id="A0A4C1STX2"/>
<keyword evidence="2" id="KW-1185">Reference proteome</keyword>
<sequence>MYVELYKQTYVYMKFDCGELSIHPAVEPSHQKILLPRKVLKREMQVTKLETGSLWFVWIRSIVGPFVNVPGQCGGRHWTPCPSKYRTVAMLTMVLCEDIAGYNFPILNWLPVGLLARQSVTRIALRLSTTGM</sequence>
<dbReference type="EMBL" id="BGZK01003894">
    <property type="protein sequence ID" value="GBP05384.1"/>
    <property type="molecule type" value="Genomic_DNA"/>
</dbReference>
<accession>A0A4C1STX2</accession>
<organism evidence="1 2">
    <name type="scientific">Eumeta variegata</name>
    <name type="common">Bagworm moth</name>
    <name type="synonym">Eumeta japonica</name>
    <dbReference type="NCBI Taxonomy" id="151549"/>
    <lineage>
        <taxon>Eukaryota</taxon>
        <taxon>Metazoa</taxon>
        <taxon>Ecdysozoa</taxon>
        <taxon>Arthropoda</taxon>
        <taxon>Hexapoda</taxon>
        <taxon>Insecta</taxon>
        <taxon>Pterygota</taxon>
        <taxon>Neoptera</taxon>
        <taxon>Endopterygota</taxon>
        <taxon>Lepidoptera</taxon>
        <taxon>Glossata</taxon>
        <taxon>Ditrysia</taxon>
        <taxon>Tineoidea</taxon>
        <taxon>Psychidae</taxon>
        <taxon>Oiketicinae</taxon>
        <taxon>Eumeta</taxon>
    </lineage>
</organism>
<evidence type="ECO:0000313" key="2">
    <source>
        <dbReference type="Proteomes" id="UP000299102"/>
    </source>
</evidence>
<evidence type="ECO:0000313" key="1">
    <source>
        <dbReference type="EMBL" id="GBP05384.1"/>
    </source>
</evidence>
<protein>
    <submittedName>
        <fullName evidence="1">Uncharacterized protein</fullName>
    </submittedName>
</protein>
<dbReference type="Proteomes" id="UP000299102">
    <property type="component" value="Unassembled WGS sequence"/>
</dbReference>